<protein>
    <submittedName>
        <fullName evidence="1">Uncharacterized protein</fullName>
    </submittedName>
</protein>
<reference evidence="1 2" key="1">
    <citation type="submission" date="2017-08" db="EMBL/GenBank/DDBJ databases">
        <title>Infants hospitalized years apart are colonized by the same room-sourced microbial strains.</title>
        <authorList>
            <person name="Brooks B."/>
            <person name="Olm M.R."/>
            <person name="Firek B.A."/>
            <person name="Baker R."/>
            <person name="Thomas B.C."/>
            <person name="Morowitz M.J."/>
            <person name="Banfield J.F."/>
        </authorList>
    </citation>
    <scope>NUCLEOTIDE SEQUENCE [LARGE SCALE GENOMIC DNA]</scope>
    <source>
        <strain evidence="1">S2_018_000_R2_104</strain>
    </source>
</reference>
<proteinExistence type="predicted"/>
<dbReference type="EMBL" id="QFNK01000011">
    <property type="protein sequence ID" value="PZO88652.1"/>
    <property type="molecule type" value="Genomic_DNA"/>
</dbReference>
<dbReference type="Pfam" id="PF20293">
    <property type="entry name" value="MC6"/>
    <property type="match status" value="1"/>
</dbReference>
<dbReference type="Proteomes" id="UP000249557">
    <property type="component" value="Unassembled WGS sequence"/>
</dbReference>
<dbReference type="AlphaFoldDB" id="A0A2W5A630"/>
<comment type="caution">
    <text evidence="1">The sequence shown here is derived from an EMBL/GenBank/DDBJ whole genome shotgun (WGS) entry which is preliminary data.</text>
</comment>
<evidence type="ECO:0000313" key="1">
    <source>
        <dbReference type="EMBL" id="PZO88652.1"/>
    </source>
</evidence>
<dbReference type="InterPro" id="IPR046897">
    <property type="entry name" value="ABC-3C_MC6"/>
</dbReference>
<sequence length="88" mass="9792">MILPTKHIRPDRALIGVGSEVLALLQEPKTVSRLWDEFRAARNSSPGMAPVTYDWFVLSVNLLFMIGAVDTEGALIRKQTRQQAQVTA</sequence>
<accession>A0A2W5A630</accession>
<gene>
    <name evidence="1" type="ORF">DI626_01205</name>
</gene>
<evidence type="ECO:0000313" key="2">
    <source>
        <dbReference type="Proteomes" id="UP000249557"/>
    </source>
</evidence>
<name>A0A2W5A630_9BACT</name>
<organism evidence="1 2">
    <name type="scientific">Micavibrio aeruginosavorus</name>
    <dbReference type="NCBI Taxonomy" id="349221"/>
    <lineage>
        <taxon>Bacteria</taxon>
        <taxon>Pseudomonadati</taxon>
        <taxon>Bdellovibrionota</taxon>
        <taxon>Bdellovibrionia</taxon>
        <taxon>Bdellovibrionales</taxon>
        <taxon>Pseudobdellovibrionaceae</taxon>
        <taxon>Micavibrio</taxon>
    </lineage>
</organism>